<feature type="non-terminal residue" evidence="2">
    <location>
        <position position="1"/>
    </location>
</feature>
<evidence type="ECO:0000313" key="2">
    <source>
        <dbReference type="EMBL" id="KKL74166.1"/>
    </source>
</evidence>
<dbReference type="EMBL" id="LAZR01024737">
    <property type="protein sequence ID" value="KKL74166.1"/>
    <property type="molecule type" value="Genomic_DNA"/>
</dbReference>
<name>A0A0F9F6P4_9ZZZZ</name>
<dbReference type="InterPro" id="IPR040561">
    <property type="entry name" value="LPD38"/>
</dbReference>
<proteinExistence type="predicted"/>
<protein>
    <recommendedName>
        <fullName evidence="1">Large polyvalent protein associated domain-containing protein</fullName>
    </recommendedName>
</protein>
<gene>
    <name evidence="2" type="ORF">LCGC14_2067610</name>
</gene>
<feature type="non-terminal residue" evidence="2">
    <location>
        <position position="699"/>
    </location>
</feature>
<evidence type="ECO:0000259" key="1">
    <source>
        <dbReference type="Pfam" id="PF18857"/>
    </source>
</evidence>
<accession>A0A0F9F6P4</accession>
<comment type="caution">
    <text evidence="2">The sequence shown here is derived from an EMBL/GenBank/DDBJ whole genome shotgun (WGS) entry which is preliminary data.</text>
</comment>
<dbReference type="AlphaFoldDB" id="A0A0F9F6P4"/>
<feature type="domain" description="Large polyvalent protein associated" evidence="1">
    <location>
        <begin position="549"/>
        <end position="699"/>
    </location>
</feature>
<reference evidence="2" key="1">
    <citation type="journal article" date="2015" name="Nature">
        <title>Complex archaea that bridge the gap between prokaryotes and eukaryotes.</title>
        <authorList>
            <person name="Spang A."/>
            <person name="Saw J.H."/>
            <person name="Jorgensen S.L."/>
            <person name="Zaremba-Niedzwiedzka K."/>
            <person name="Martijn J."/>
            <person name="Lind A.E."/>
            <person name="van Eijk R."/>
            <person name="Schleper C."/>
            <person name="Guy L."/>
            <person name="Ettema T.J."/>
        </authorList>
    </citation>
    <scope>NUCLEOTIDE SEQUENCE</scope>
</reference>
<organism evidence="2">
    <name type="scientific">marine sediment metagenome</name>
    <dbReference type="NCBI Taxonomy" id="412755"/>
    <lineage>
        <taxon>unclassified sequences</taxon>
        <taxon>metagenomes</taxon>
        <taxon>ecological metagenomes</taxon>
    </lineage>
</organism>
<dbReference type="Pfam" id="PF18857">
    <property type="entry name" value="LPD38"/>
    <property type="match status" value="1"/>
</dbReference>
<sequence>RGKIGPPTLGQIDKAAKMSFFDRLNTEVLDAVYPIKEAAIRGARKEGIEPDLSPYKSMRRLAGIRGTIEAIHTKGAPAFSKKEGGLIFATNKGLNEIFRPAAGDLDGISLYFVGRRAQELLKQGRERLFTPAEIKEMVALGEKNPAFKQIWKDYREYDEARLAFMVQAEVLSSEAAARILAMNRDHVPFWRMIEGEEGFRVIKGGLFKRLKGAEANIAEVLETIYRNDVMMNTIAITNLAKVKVYNMIEELGLSDIATRMKRPPEGVRIADEKIARLLEESGAVKPGQSVQAFTFNKQFAENVDMIFRNGKREFWEIHDPIFFKAVTEYSPKSYGLALKTLGGFKMVLTRGVTLSPDFMAVNLIRDTQTAFVQSEASFIPGWSSARGMVSRILKDDNYWQAMLNGAGFATLYKGEVGAGRNLRNFYISRGINYNKVLDAPRKIAGAAEAISSAFELSARLEEFRRLRVRGASLEEAAFGFREVSTDFAMRGQSDVVRFFTTGGPFLNAGMQGLARGVRAAKSNPARLALKSLTVFTLPTLALYYYNRNDPRYKALPDWMRDLHWVIFTPGSDEPFLIPRGFEYGALFAAVPERMMEFIETLHGKQFADRMLAIVVDQLRLDPIPQALNPLLEQATNETFFTGAPIVPEDLVDVRPSEQFRPWTSETMIALARAMREETGVEMSPQRAEALIRGYFGTLG</sequence>